<accession>G0ERS5</accession>
<sequence>MDIILAAPSVFLEARFFADDLVEERLACEGVSEARDGITVHGLDVRHVRALRWTPDYLSFHADGRVQRHPVAPWIELGPSTVMFARRQRP</sequence>
<evidence type="ECO:0000313" key="1">
    <source>
        <dbReference type="EMBL" id="AEI77888.1"/>
    </source>
</evidence>
<proteinExistence type="predicted"/>
<dbReference type="AlphaFoldDB" id="G0ERS5"/>
<reference evidence="1 2" key="1">
    <citation type="journal article" date="2011" name="J. Bacteriol.">
        <title>Complete genome sequence of the type strain Cupriavidus necator N-1.</title>
        <authorList>
            <person name="Poehlein A."/>
            <person name="Kusian B."/>
            <person name="Friedrich B."/>
            <person name="Daniel R."/>
            <person name="Bowien B."/>
        </authorList>
    </citation>
    <scope>NUCLEOTIDE SEQUENCE [LARGE SCALE GENOMIC DNA]</scope>
    <source>
        <strain evidence="2">ATCC 43291 / DSM 13513 / CCUG 52238 / LMG 8453 / N-1</strain>
    </source>
</reference>
<dbReference type="GeneID" id="34309730"/>
<name>G0ERS5_CUPNN</name>
<organism evidence="1 2">
    <name type="scientific">Cupriavidus necator (strain ATCC 43291 / DSM 13513 / CCUG 52238 / LMG 8453 / N-1)</name>
    <name type="common">Ralstonia eutropha</name>
    <dbReference type="NCBI Taxonomy" id="1042878"/>
    <lineage>
        <taxon>Bacteria</taxon>
        <taxon>Pseudomonadati</taxon>
        <taxon>Pseudomonadota</taxon>
        <taxon>Betaproteobacteria</taxon>
        <taxon>Burkholderiales</taxon>
        <taxon>Burkholderiaceae</taxon>
        <taxon>Cupriavidus</taxon>
    </lineage>
</organism>
<evidence type="ECO:0000313" key="2">
    <source>
        <dbReference type="Proteomes" id="UP000006798"/>
    </source>
</evidence>
<dbReference type="EMBL" id="CP002877">
    <property type="protein sequence ID" value="AEI77888.1"/>
    <property type="molecule type" value="Genomic_DNA"/>
</dbReference>
<dbReference type="RefSeq" id="WP_013957476.1">
    <property type="nucleotide sequence ID" value="NC_015726.1"/>
</dbReference>
<dbReference type="KEGG" id="cnc:CNE_1c25700"/>
<protein>
    <submittedName>
        <fullName evidence="1">Uncharacterized protein</fullName>
    </submittedName>
</protein>
<dbReference type="HOGENOM" id="CLU_152441_0_0_4"/>
<gene>
    <name evidence="1" type="ordered locus">CNE_1c25700</name>
</gene>
<dbReference type="Proteomes" id="UP000006798">
    <property type="component" value="Chromosome 1"/>
</dbReference>